<keyword evidence="1" id="KW-0812">Transmembrane</keyword>
<dbReference type="Pfam" id="PF09997">
    <property type="entry name" value="DUF2238"/>
    <property type="match status" value="1"/>
</dbReference>
<evidence type="ECO:0008006" key="6">
    <source>
        <dbReference type="Google" id="ProtNLM"/>
    </source>
</evidence>
<name>A0A1S8S5Q8_CLOBE</name>
<keyword evidence="1" id="KW-0472">Membrane</keyword>
<dbReference type="RefSeq" id="WP_077839263.1">
    <property type="nucleotide sequence ID" value="NZ_JABAGD010000009.1"/>
</dbReference>
<keyword evidence="1" id="KW-1133">Transmembrane helix</keyword>
<accession>A0A1S8S5Q8</accession>
<feature type="transmembrane region" description="Helical" evidence="1">
    <location>
        <begin position="36"/>
        <end position="56"/>
    </location>
</feature>
<dbReference type="Proteomes" id="UP000190973">
    <property type="component" value="Unassembled WGS sequence"/>
</dbReference>
<reference evidence="3 4" key="1">
    <citation type="submission" date="2016-05" db="EMBL/GenBank/DDBJ databases">
        <title>Microbial solvent formation.</title>
        <authorList>
            <person name="Poehlein A."/>
            <person name="Montoya Solano J.D."/>
            <person name="Flitsch S."/>
            <person name="Krabben P."/>
            <person name="Duerre P."/>
            <person name="Daniel R."/>
        </authorList>
    </citation>
    <scope>NUCLEOTIDE SEQUENCE [LARGE SCALE GENOMIC DNA]</scope>
    <source>
        <strain evidence="3 4">DSM 53</strain>
    </source>
</reference>
<evidence type="ECO:0000313" key="2">
    <source>
        <dbReference type="EMBL" id="NMF04430.1"/>
    </source>
</evidence>
<evidence type="ECO:0000256" key="1">
    <source>
        <dbReference type="SAM" id="Phobius"/>
    </source>
</evidence>
<evidence type="ECO:0000313" key="4">
    <source>
        <dbReference type="Proteomes" id="UP000190973"/>
    </source>
</evidence>
<dbReference type="EMBL" id="LZZI01000047">
    <property type="protein sequence ID" value="OOM60754.1"/>
    <property type="molecule type" value="Genomic_DNA"/>
</dbReference>
<dbReference type="AlphaFoldDB" id="A0A1S8S5Q8"/>
<feature type="transmembrane region" description="Helical" evidence="1">
    <location>
        <begin position="12"/>
        <end position="30"/>
    </location>
</feature>
<protein>
    <recommendedName>
        <fullName evidence="6">Membrane-spanning protein</fullName>
    </recommendedName>
</protein>
<sequence length="200" mass="23040">MINKSSKFDMILAILFELLIIITAITTASLNPWSYLFFLFWDAVSIFIPFIILKIANSNKITLPSSFLSASIIFIFATLYLGESLKFYSMFRWWDLFLHGTFGVYGVIIGIHLLQGIIEKTKNITQKKFSKFTLVFAFCFTITIGTIWEIYEFLADYFFKTDMTNGSLEDTATDLIVKITCAFITCLICYFSKLKKENNV</sequence>
<feature type="transmembrane region" description="Helical" evidence="1">
    <location>
        <begin position="175"/>
        <end position="192"/>
    </location>
</feature>
<evidence type="ECO:0000313" key="3">
    <source>
        <dbReference type="EMBL" id="OOM60754.1"/>
    </source>
</evidence>
<dbReference type="InterPro" id="IPR014509">
    <property type="entry name" value="YjdF-like"/>
</dbReference>
<dbReference type="Proteomes" id="UP000587880">
    <property type="component" value="Unassembled WGS sequence"/>
</dbReference>
<feature type="transmembrane region" description="Helical" evidence="1">
    <location>
        <begin position="93"/>
        <end position="114"/>
    </location>
</feature>
<feature type="transmembrane region" description="Helical" evidence="1">
    <location>
        <begin position="63"/>
        <end position="81"/>
    </location>
</feature>
<proteinExistence type="predicted"/>
<comment type="caution">
    <text evidence="3">The sequence shown here is derived from an EMBL/GenBank/DDBJ whole genome shotgun (WGS) entry which is preliminary data.</text>
</comment>
<gene>
    <name evidence="3" type="ORF">CLBCK_27640</name>
    <name evidence="2" type="ORF">HF849_06590</name>
</gene>
<evidence type="ECO:0000313" key="5">
    <source>
        <dbReference type="Proteomes" id="UP000587880"/>
    </source>
</evidence>
<feature type="transmembrane region" description="Helical" evidence="1">
    <location>
        <begin position="134"/>
        <end position="155"/>
    </location>
</feature>
<organism evidence="3 4">
    <name type="scientific">Clostridium beijerinckii</name>
    <name type="common">Clostridium MP</name>
    <dbReference type="NCBI Taxonomy" id="1520"/>
    <lineage>
        <taxon>Bacteria</taxon>
        <taxon>Bacillati</taxon>
        <taxon>Bacillota</taxon>
        <taxon>Clostridia</taxon>
        <taxon>Eubacteriales</taxon>
        <taxon>Clostridiaceae</taxon>
        <taxon>Clostridium</taxon>
    </lineage>
</organism>
<reference evidence="2 5" key="2">
    <citation type="submission" date="2020-04" db="EMBL/GenBank/DDBJ databases">
        <authorList>
            <person name="Hitch T.C.A."/>
            <person name="Wylensek D."/>
            <person name="Clavel T."/>
        </authorList>
    </citation>
    <scope>NUCLEOTIDE SEQUENCE [LARGE SCALE GENOMIC DNA]</scope>
    <source>
        <strain evidence="2 5">WB01_NA02</strain>
    </source>
</reference>
<dbReference type="EMBL" id="JABAGD010000009">
    <property type="protein sequence ID" value="NMF04430.1"/>
    <property type="molecule type" value="Genomic_DNA"/>
</dbReference>